<dbReference type="OrthoDB" id="1956684at2"/>
<sequence>MVSANIKLEIVDFIQKLDEERGFFNSVDEINKFNIDAIIELIQYQNVKEQGDPLFTRREIRQGIKKYFIQNQPQSRSQGE</sequence>
<comment type="caution">
    <text evidence="1">The sequence shown here is derived from an EMBL/GenBank/DDBJ whole genome shotgun (WGS) entry which is preliminary data.</text>
</comment>
<dbReference type="EMBL" id="WBZB01000022">
    <property type="protein sequence ID" value="KAB3530267.1"/>
    <property type="molecule type" value="Genomic_DNA"/>
</dbReference>
<gene>
    <name evidence="1" type="ORF">F8153_07570</name>
</gene>
<protein>
    <submittedName>
        <fullName evidence="1">Uncharacterized protein</fullName>
    </submittedName>
</protein>
<dbReference type="RefSeq" id="WP_151865754.1">
    <property type="nucleotide sequence ID" value="NZ_WBZB01000022.1"/>
</dbReference>
<keyword evidence="2" id="KW-1185">Reference proteome</keyword>
<evidence type="ECO:0000313" key="2">
    <source>
        <dbReference type="Proteomes" id="UP000465601"/>
    </source>
</evidence>
<proteinExistence type="predicted"/>
<organism evidence="1 2">
    <name type="scientific">Alkaliphilus serpentinus</name>
    <dbReference type="NCBI Taxonomy" id="1482731"/>
    <lineage>
        <taxon>Bacteria</taxon>
        <taxon>Bacillati</taxon>
        <taxon>Bacillota</taxon>
        <taxon>Clostridia</taxon>
        <taxon>Peptostreptococcales</taxon>
        <taxon>Natronincolaceae</taxon>
        <taxon>Alkaliphilus</taxon>
    </lineage>
</organism>
<dbReference type="AlphaFoldDB" id="A0A833HP30"/>
<reference evidence="1 2" key="1">
    <citation type="submission" date="2019-10" db="EMBL/GenBank/DDBJ databases">
        <title>Alkaliphilus serpentinus sp. nov. and Alkaliphilus pronyensis sp. nov., two novel anaerobic alkaliphilic species isolated from the serpentinized-hosted hydrothermal field of the Prony Bay (New Caledonia).</title>
        <authorList>
            <person name="Postec A."/>
        </authorList>
    </citation>
    <scope>NUCLEOTIDE SEQUENCE [LARGE SCALE GENOMIC DNA]</scope>
    <source>
        <strain evidence="1 2">LacT</strain>
    </source>
</reference>
<dbReference type="Proteomes" id="UP000465601">
    <property type="component" value="Unassembled WGS sequence"/>
</dbReference>
<accession>A0A833HP30</accession>
<evidence type="ECO:0000313" key="1">
    <source>
        <dbReference type="EMBL" id="KAB3530267.1"/>
    </source>
</evidence>
<name>A0A833HP30_9FIRM</name>